<keyword evidence="3" id="KW-1185">Reference proteome</keyword>
<feature type="region of interest" description="Disordered" evidence="1">
    <location>
        <begin position="228"/>
        <end position="252"/>
    </location>
</feature>
<evidence type="ECO:0000313" key="2">
    <source>
        <dbReference type="EMBL" id="CAL4064847.1"/>
    </source>
</evidence>
<reference evidence="2 3" key="1">
    <citation type="submission" date="2024-05" db="EMBL/GenBank/DDBJ databases">
        <authorList>
            <person name="Wallberg A."/>
        </authorList>
    </citation>
    <scope>NUCLEOTIDE SEQUENCE [LARGE SCALE GENOMIC DNA]</scope>
</reference>
<comment type="caution">
    <text evidence="2">The sequence shown here is derived from an EMBL/GenBank/DDBJ whole genome shotgun (WGS) entry which is preliminary data.</text>
</comment>
<dbReference type="AlphaFoldDB" id="A0AAV2PXC2"/>
<name>A0AAV2PXC2_MEGNR</name>
<protein>
    <submittedName>
        <fullName evidence="2">Uncharacterized protein</fullName>
    </submittedName>
</protein>
<proteinExistence type="predicted"/>
<dbReference type="Proteomes" id="UP001497623">
    <property type="component" value="Unassembled WGS sequence"/>
</dbReference>
<feature type="compositionally biased region" description="Basic and acidic residues" evidence="1">
    <location>
        <begin position="243"/>
        <end position="252"/>
    </location>
</feature>
<evidence type="ECO:0000256" key="1">
    <source>
        <dbReference type="SAM" id="MobiDB-lite"/>
    </source>
</evidence>
<accession>A0AAV2PXC2</accession>
<feature type="compositionally biased region" description="Acidic residues" evidence="1">
    <location>
        <begin position="228"/>
        <end position="237"/>
    </location>
</feature>
<sequence length="252" mass="29110">MSTSIENKKSKKENHVINPIVNNIYQNLIKEFLAKKGETIENLFRTKGKEDIKDRAPTVYKTLTEPWSRHHSNLIDNVMVVVEDDSQKLDCNDEKEEQFKTALQKVQTLSLEVMEIVWSQMEIEKGKVTKLKGNIIIQVRDKARNAVRVLNQESDTRVNGLYVNENALKVWTQAGTKEENKEALKMFRNAQSVVASMLDDLAGRCAESLLIKWTLELFQLMVTIEPQEDSETEEEEITNISDFMEKDWSESE</sequence>
<organism evidence="2 3">
    <name type="scientific">Meganyctiphanes norvegica</name>
    <name type="common">Northern krill</name>
    <name type="synonym">Thysanopoda norvegica</name>
    <dbReference type="NCBI Taxonomy" id="48144"/>
    <lineage>
        <taxon>Eukaryota</taxon>
        <taxon>Metazoa</taxon>
        <taxon>Ecdysozoa</taxon>
        <taxon>Arthropoda</taxon>
        <taxon>Crustacea</taxon>
        <taxon>Multicrustacea</taxon>
        <taxon>Malacostraca</taxon>
        <taxon>Eumalacostraca</taxon>
        <taxon>Eucarida</taxon>
        <taxon>Euphausiacea</taxon>
        <taxon>Euphausiidae</taxon>
        <taxon>Meganyctiphanes</taxon>
    </lineage>
</organism>
<evidence type="ECO:0000313" key="3">
    <source>
        <dbReference type="Proteomes" id="UP001497623"/>
    </source>
</evidence>
<gene>
    <name evidence="2" type="ORF">MNOR_LOCUS4305</name>
</gene>
<dbReference type="EMBL" id="CAXKWB010001566">
    <property type="protein sequence ID" value="CAL4064847.1"/>
    <property type="molecule type" value="Genomic_DNA"/>
</dbReference>